<keyword evidence="6" id="KW-1185">Reference proteome</keyword>
<dbReference type="Proteomes" id="UP001172082">
    <property type="component" value="Unassembled WGS sequence"/>
</dbReference>
<protein>
    <submittedName>
        <fullName evidence="5">Glycosyltransferase family 4 protein</fullName>
        <ecNumber evidence="5">2.4.-.-</ecNumber>
    </submittedName>
</protein>
<reference evidence="5" key="1">
    <citation type="submission" date="2023-06" db="EMBL/GenBank/DDBJ databases">
        <title>Genomic of Parafulvivirga corallium.</title>
        <authorList>
            <person name="Wang G."/>
        </authorList>
    </citation>
    <scope>NUCLEOTIDE SEQUENCE</scope>
    <source>
        <strain evidence="5">BMA10</strain>
    </source>
</reference>
<dbReference type="SUPFAM" id="SSF53756">
    <property type="entry name" value="UDP-Glycosyltransferase/glycogen phosphorylase"/>
    <property type="match status" value="1"/>
</dbReference>
<keyword evidence="2 5" id="KW-0808">Transferase</keyword>
<evidence type="ECO:0000256" key="2">
    <source>
        <dbReference type="ARBA" id="ARBA00022679"/>
    </source>
</evidence>
<organism evidence="5 6">
    <name type="scientific">Splendidivirga corallicola</name>
    <dbReference type="NCBI Taxonomy" id="3051826"/>
    <lineage>
        <taxon>Bacteria</taxon>
        <taxon>Pseudomonadati</taxon>
        <taxon>Bacteroidota</taxon>
        <taxon>Cytophagia</taxon>
        <taxon>Cytophagales</taxon>
        <taxon>Splendidivirgaceae</taxon>
        <taxon>Splendidivirga</taxon>
    </lineage>
</organism>
<dbReference type="RefSeq" id="WP_346753128.1">
    <property type="nucleotide sequence ID" value="NZ_JAUJEA010000006.1"/>
</dbReference>
<dbReference type="Pfam" id="PF13439">
    <property type="entry name" value="Glyco_transf_4"/>
    <property type="match status" value="1"/>
</dbReference>
<evidence type="ECO:0000256" key="1">
    <source>
        <dbReference type="ARBA" id="ARBA00022676"/>
    </source>
</evidence>
<dbReference type="PANTHER" id="PTHR12526">
    <property type="entry name" value="GLYCOSYLTRANSFERASE"/>
    <property type="match status" value="1"/>
</dbReference>
<dbReference type="EC" id="2.4.-.-" evidence="5"/>
<comment type="caution">
    <text evidence="5">The sequence shown here is derived from an EMBL/GenBank/DDBJ whole genome shotgun (WGS) entry which is preliminary data.</text>
</comment>
<dbReference type="CDD" id="cd03801">
    <property type="entry name" value="GT4_PimA-like"/>
    <property type="match status" value="1"/>
</dbReference>
<dbReference type="InterPro" id="IPR001296">
    <property type="entry name" value="Glyco_trans_1"/>
</dbReference>
<gene>
    <name evidence="5" type="ORF">QQ008_17080</name>
</gene>
<dbReference type="GO" id="GO:0016757">
    <property type="term" value="F:glycosyltransferase activity"/>
    <property type="evidence" value="ECO:0007669"/>
    <property type="project" value="UniProtKB-KW"/>
</dbReference>
<evidence type="ECO:0000313" key="5">
    <source>
        <dbReference type="EMBL" id="MDN5203106.1"/>
    </source>
</evidence>
<sequence length="392" mass="44576">MSKKILFISNEASRTGAPIVLLNFLKWLKENTDLDFLILSLNDGPLIKDFQKLAPTYTLKLKRPDNPTFSKYIAYKLKLRFIAPIKRYFLLKKINSNDIGLVYANTIANGTAYHKYLSNIKAPLITHIHELDRVIKNYGEFNWENVEKYSDHFIAASGAVKQNLVDSYEIAEDKVDVVHSFVPVGNIARVNEERRREMFQLLNIKEGTFVVGGVGALGFRKGVDLFVQTLIKLSSLELHREVCFVWVGANLDSPSYKTFISDLKKLKLEHKIRFIERVPNPADYFSTFDVFLMTSREDPFPLVCLENASLKTPVICFENAGGISEFVEQDAGFVVPYLDISAMTSKLELLMKDEALRKKLGEAAAQKVKVRHDVPIASAEIKDIIMRFIDSQ</sequence>
<keyword evidence="1 5" id="KW-0328">Glycosyltransferase</keyword>
<evidence type="ECO:0000259" key="4">
    <source>
        <dbReference type="Pfam" id="PF13439"/>
    </source>
</evidence>
<feature type="domain" description="Glycosyltransferase subfamily 4-like N-terminal" evidence="4">
    <location>
        <begin position="67"/>
        <end position="183"/>
    </location>
</feature>
<evidence type="ECO:0000313" key="6">
    <source>
        <dbReference type="Proteomes" id="UP001172082"/>
    </source>
</evidence>
<proteinExistence type="predicted"/>
<accession>A0ABT8KQS8</accession>
<dbReference type="InterPro" id="IPR028098">
    <property type="entry name" value="Glyco_trans_4-like_N"/>
</dbReference>
<dbReference type="Gene3D" id="3.40.50.2000">
    <property type="entry name" value="Glycogen Phosphorylase B"/>
    <property type="match status" value="2"/>
</dbReference>
<feature type="domain" description="Glycosyl transferase family 1" evidence="3">
    <location>
        <begin position="196"/>
        <end position="366"/>
    </location>
</feature>
<dbReference type="PANTHER" id="PTHR12526:SF629">
    <property type="entry name" value="TEICHURONIC ACID BIOSYNTHESIS GLYCOSYLTRANSFERASE TUAH-RELATED"/>
    <property type="match status" value="1"/>
</dbReference>
<evidence type="ECO:0000259" key="3">
    <source>
        <dbReference type="Pfam" id="PF00534"/>
    </source>
</evidence>
<dbReference type="Pfam" id="PF00534">
    <property type="entry name" value="Glycos_transf_1"/>
    <property type="match status" value="1"/>
</dbReference>
<name>A0ABT8KQS8_9BACT</name>
<dbReference type="EMBL" id="JAUJEA010000006">
    <property type="protein sequence ID" value="MDN5203106.1"/>
    <property type="molecule type" value="Genomic_DNA"/>
</dbReference>